<gene>
    <name evidence="5" type="primary">tuaH</name>
    <name evidence="5" type="ORF">PDMSB3_2725</name>
</gene>
<accession>A0A5Q4ZNW7</accession>
<dbReference type="KEGG" id="pdio:PDMSB3_2725.1"/>
<dbReference type="RefSeq" id="WP_165189108.1">
    <property type="nucleotide sequence ID" value="NZ_LR699554.1"/>
</dbReference>
<keyword evidence="1" id="KW-0328">Glycosyltransferase</keyword>
<dbReference type="InterPro" id="IPR028098">
    <property type="entry name" value="Glyco_trans_4-like_N"/>
</dbReference>
<dbReference type="Proteomes" id="UP000325811">
    <property type="component" value="Chromosome II"/>
</dbReference>
<feature type="domain" description="Glycosyl transferase family 1" evidence="3">
    <location>
        <begin position="723"/>
        <end position="878"/>
    </location>
</feature>
<dbReference type="GO" id="GO:0016757">
    <property type="term" value="F:glycosyltransferase activity"/>
    <property type="evidence" value="ECO:0007669"/>
    <property type="project" value="UniProtKB-KW"/>
</dbReference>
<dbReference type="PANTHER" id="PTHR12526">
    <property type="entry name" value="GLYCOSYLTRANSFERASE"/>
    <property type="match status" value="1"/>
</dbReference>
<dbReference type="SUPFAM" id="SSF53756">
    <property type="entry name" value="UDP-Glycosyltransferase/glycogen phosphorylase"/>
    <property type="match status" value="2"/>
</dbReference>
<evidence type="ECO:0000313" key="5">
    <source>
        <dbReference type="EMBL" id="VVD34009.1"/>
    </source>
</evidence>
<evidence type="ECO:0000256" key="1">
    <source>
        <dbReference type="ARBA" id="ARBA00022676"/>
    </source>
</evidence>
<sequence>MNEQEVTLDTTQKQTYGSFAKLSLPTPDADTLIEQHNQVAEAQRLARKDRYTLARRLSDALSEIHALKRSLNNISSELVLEVRERERTQGALSEVFESSSWKLTAPMRRIASAVYAVAARYRTPVGTGAAIQQIATTEVVPVTNGDYEAHTRAQAAYFSSYAKDPSKQRRHQISRLLATHSGRRGVVLCPVAYDLSLKQRPDHIMAEFAKAGYLCVMLEYGGPYPFIRPASTNLYVSNMVEDFLGYFQDEPVTLYLHWPGFKYVADICRSAFTIYDVLDDLTIFANYSEVMRSDHELLLYIANVCLFSSNRLYDANRAKVTNALLLENGVYPEDFLHGERERCDVPEKLHDMAVSRRVVGYHGAISELLDFDLLDEIVRLDDVVLLFVGPVVAFEPQYGVEVQERMARLKAFDNFIHLGPKPYSELKHYLAWIDVGIVPFIVSEKTDPVSPLKLFEYLAAGKPVIGTPTRTIREYEHAVIVASGIDFVDAVAGGQWANAYTSASAEVARMHAWPVLHAPLLRRVNATNVARLIPTSVRRAIKVDIVNVNFYDWKGETVYKGGAERYVYDLAVVLGGMGYEVRLLQNAWEPFERDFRGIKVIGVSAVDNLDLETLSSKYAEFCADADLIIASPTELAASLGKNRRVIAINHGIHWDGASNNLATFDRGRYETLFRALRNSDRCVCVDTNFINWVRTYDWGLANTLTYVPNYVDLDSFGNNPKNFEAEELCVLLPRRLYEARGLYLTITAFNLLFSRRTDIRLVLCGQAIDRDAEAVKAFVARHPHKVSWIEYDMEDMHKAYVDSHIVLVPTMYSEGTSLSCIEALATNNAVIATNVGGLPNLIVDGYNGKLIRADYFELAAAIEELADDRATLARLAAHGIESSSAFAKKAWEGRWREVIESTLTVD</sequence>
<proteinExistence type="predicted"/>
<evidence type="ECO:0000259" key="3">
    <source>
        <dbReference type="Pfam" id="PF00534"/>
    </source>
</evidence>
<dbReference type="CDD" id="cd03801">
    <property type="entry name" value="GT4_PimA-like"/>
    <property type="match status" value="1"/>
</dbReference>
<evidence type="ECO:0000256" key="2">
    <source>
        <dbReference type="ARBA" id="ARBA00022679"/>
    </source>
</evidence>
<name>A0A5Q4ZNW7_9BURK</name>
<protein>
    <submittedName>
        <fullName evidence="5">Putative glycosyltransferase (Teichuronic acid)</fullName>
    </submittedName>
</protein>
<dbReference type="AlphaFoldDB" id="A0A5Q4ZNW7"/>
<keyword evidence="2 5" id="KW-0808">Transferase</keyword>
<feature type="domain" description="Glycosyltransferase subfamily 4-like N-terminal" evidence="4">
    <location>
        <begin position="561"/>
        <end position="714"/>
    </location>
</feature>
<dbReference type="EMBL" id="LR699554">
    <property type="protein sequence ID" value="VVD34009.1"/>
    <property type="molecule type" value="Genomic_DNA"/>
</dbReference>
<reference evidence="5 6" key="1">
    <citation type="submission" date="2019-08" db="EMBL/GenBank/DDBJ databases">
        <authorList>
            <person name="Herpell B J."/>
        </authorList>
    </citation>
    <scope>NUCLEOTIDE SEQUENCE [LARGE SCALE GENOMIC DNA]</scope>
    <source>
        <strain evidence="6">Msb3</strain>
    </source>
</reference>
<organism evidence="5 6">
    <name type="scientific">Paraburkholderia dioscoreae</name>
    <dbReference type="NCBI Taxonomy" id="2604047"/>
    <lineage>
        <taxon>Bacteria</taxon>
        <taxon>Pseudomonadati</taxon>
        <taxon>Pseudomonadota</taxon>
        <taxon>Betaproteobacteria</taxon>
        <taxon>Burkholderiales</taxon>
        <taxon>Burkholderiaceae</taxon>
        <taxon>Paraburkholderia</taxon>
    </lineage>
</organism>
<dbReference type="Gene3D" id="3.40.50.2000">
    <property type="entry name" value="Glycogen Phosphorylase B"/>
    <property type="match status" value="3"/>
</dbReference>
<dbReference type="Pfam" id="PF13439">
    <property type="entry name" value="Glyco_transf_4"/>
    <property type="match status" value="1"/>
</dbReference>
<dbReference type="PANTHER" id="PTHR12526:SF510">
    <property type="entry name" value="D-INOSITOL 3-PHOSPHATE GLYCOSYLTRANSFERASE"/>
    <property type="match status" value="1"/>
</dbReference>
<evidence type="ECO:0000313" key="6">
    <source>
        <dbReference type="Proteomes" id="UP000325811"/>
    </source>
</evidence>
<dbReference type="Pfam" id="PF00534">
    <property type="entry name" value="Glycos_transf_1"/>
    <property type="match status" value="1"/>
</dbReference>
<evidence type="ECO:0000259" key="4">
    <source>
        <dbReference type="Pfam" id="PF13439"/>
    </source>
</evidence>
<keyword evidence="6" id="KW-1185">Reference proteome</keyword>
<dbReference type="Pfam" id="PF13692">
    <property type="entry name" value="Glyco_trans_1_4"/>
    <property type="match status" value="1"/>
</dbReference>
<dbReference type="InterPro" id="IPR001296">
    <property type="entry name" value="Glyco_trans_1"/>
</dbReference>